<evidence type="ECO:0000256" key="1">
    <source>
        <dbReference type="SAM" id="MobiDB-lite"/>
    </source>
</evidence>
<keyword evidence="3" id="KW-0378">Hydrolase</keyword>
<keyword evidence="3" id="KW-0547">Nucleotide-binding</keyword>
<keyword evidence="3" id="KW-0067">ATP-binding</keyword>
<dbReference type="InterPro" id="IPR032830">
    <property type="entry name" value="XPB/Ssl2_N"/>
</dbReference>
<protein>
    <submittedName>
        <fullName evidence="3">Helicase-associated domain-containing protein</fullName>
    </submittedName>
</protein>
<reference evidence="3 4" key="1">
    <citation type="submission" date="2020-08" db="EMBL/GenBank/DDBJ databases">
        <title>Cohnella phylogeny.</title>
        <authorList>
            <person name="Dunlap C."/>
        </authorList>
    </citation>
    <scope>NUCLEOTIDE SEQUENCE [LARGE SCALE GENOMIC DNA]</scope>
    <source>
        <strain evidence="3 4">DSM 28246</strain>
    </source>
</reference>
<evidence type="ECO:0000259" key="2">
    <source>
        <dbReference type="Pfam" id="PF13625"/>
    </source>
</evidence>
<keyword evidence="4" id="KW-1185">Reference proteome</keyword>
<name>A0A7X0RP94_9BACL</name>
<evidence type="ECO:0000313" key="3">
    <source>
        <dbReference type="EMBL" id="MBB6671144.1"/>
    </source>
</evidence>
<feature type="domain" description="Helicase XPB/Ssl2 N-terminal" evidence="2">
    <location>
        <begin position="359"/>
        <end position="476"/>
    </location>
</feature>
<dbReference type="AlphaFoldDB" id="A0A7X0RP94"/>
<dbReference type="Pfam" id="PF13625">
    <property type="entry name" value="Helicase_C_3"/>
    <property type="match status" value="1"/>
</dbReference>
<evidence type="ECO:0000313" key="4">
    <source>
        <dbReference type="Proteomes" id="UP000547209"/>
    </source>
</evidence>
<keyword evidence="3" id="KW-0347">Helicase</keyword>
<accession>A0A7X0RP94</accession>
<proteinExistence type="predicted"/>
<dbReference type="RefSeq" id="WP_185142630.1">
    <property type="nucleotide sequence ID" value="NZ_JACJVP010000017.1"/>
</dbReference>
<gene>
    <name evidence="3" type="ORF">H7C19_10635</name>
</gene>
<dbReference type="Proteomes" id="UP000547209">
    <property type="component" value="Unassembled WGS sequence"/>
</dbReference>
<dbReference type="EMBL" id="JACJVP010000017">
    <property type="protein sequence ID" value="MBB6671144.1"/>
    <property type="molecule type" value="Genomic_DNA"/>
</dbReference>
<sequence length="664" mass="71314">MNTEEIAERMPPGLREWLGENASLAERIGNGRPWAAVLGAPDRAAEWAAGCEPPARETMMLIVRRFAGLPFEEDKLLQAAAEEGRWTGAETRVAMQRLRADGILFAVRKAWGDRLFYLPSDMVGVWQRLLLPTHSEPVAPEREADIAARSSDYRLPLSLELLHAWSAVRRYGLPLTAKGAPHKAAIAKIAAAIRLEGAALAALGFAAVGGDPTPPQMALALDLGLHAGVLERGKAEIRVKPDGAARWLEGTAAAIEAKLASIVTLRYAGQDPALHYAATAVGMVVPGVWYREADVAAAKPGSPASQAIGTWLEVLAAFAWVDRGTLDGREVFRWMIDPDPERAARAAPLPDGLERYEVLPDLEIVVPPEVPPGARWALEEIAERASSDVVSLYRLSRSACERASRQGHTPASVAALLEAGSGAPLPEAASAALDDWFRRLGRVEIAETALLRVDEPGLADQIGADAEAAALLAERIGDRYFVVREGARKALEARLAALGYPPSPPRSGPADPGGDDAAETAAVDAGWAYRRQILSFYELDPTPPASPDELFPGLNDVPATWLRQPRAYHASTIRELVERALHWGTALRVRRKTGEEGPEWITFVPQAVSGSSEGWQVSGLVRGAADRDASDRPPAASRATLAADGIGELMIVLPEAEPRLRTID</sequence>
<comment type="caution">
    <text evidence="3">The sequence shown here is derived from an EMBL/GenBank/DDBJ whole genome shotgun (WGS) entry which is preliminary data.</text>
</comment>
<feature type="region of interest" description="Disordered" evidence="1">
    <location>
        <begin position="499"/>
        <end position="518"/>
    </location>
</feature>
<organism evidence="3 4">
    <name type="scientific">Cohnella nanjingensis</name>
    <dbReference type="NCBI Taxonomy" id="1387779"/>
    <lineage>
        <taxon>Bacteria</taxon>
        <taxon>Bacillati</taxon>
        <taxon>Bacillota</taxon>
        <taxon>Bacilli</taxon>
        <taxon>Bacillales</taxon>
        <taxon>Paenibacillaceae</taxon>
        <taxon>Cohnella</taxon>
    </lineage>
</organism>
<dbReference type="GO" id="GO:0004386">
    <property type="term" value="F:helicase activity"/>
    <property type="evidence" value="ECO:0007669"/>
    <property type="project" value="UniProtKB-KW"/>
</dbReference>